<sequence length="156" mass="16384">MAAKGDVRVGLHIHFLPVGRDRWLRSTQEQRPHLAAVLDCVNEDNGGGALATLALEGQPDNQLPSARVSVDLAHEEVVAPLRLRAQGLALGLDDICRRLGYGARVGGGDEAIPDAVDRGLVFPVAVGKGLDCCEGEVGVGHVEALLGEKVEIGRGE</sequence>
<dbReference type="EMBL" id="JAUJFL010000003">
    <property type="protein sequence ID" value="KAK2606653.1"/>
    <property type="molecule type" value="Genomic_DNA"/>
</dbReference>
<accession>A0AAD9W2Q2</accession>
<dbReference type="Proteomes" id="UP001265746">
    <property type="component" value="Unassembled WGS sequence"/>
</dbReference>
<protein>
    <submittedName>
        <fullName evidence="1">Uncharacterized protein</fullName>
    </submittedName>
</protein>
<evidence type="ECO:0000313" key="2">
    <source>
        <dbReference type="Proteomes" id="UP001265746"/>
    </source>
</evidence>
<reference evidence="1" key="1">
    <citation type="submission" date="2023-06" db="EMBL/GenBank/DDBJ databases">
        <authorList>
            <person name="Noh H."/>
        </authorList>
    </citation>
    <scope>NUCLEOTIDE SEQUENCE</scope>
    <source>
        <strain evidence="1">DUCC20226</strain>
    </source>
</reference>
<comment type="caution">
    <text evidence="1">The sequence shown here is derived from an EMBL/GenBank/DDBJ whole genome shotgun (WGS) entry which is preliminary data.</text>
</comment>
<proteinExistence type="predicted"/>
<keyword evidence="2" id="KW-1185">Reference proteome</keyword>
<organism evidence="1 2">
    <name type="scientific">Phomopsis amygdali</name>
    <name type="common">Fusicoccum amygdali</name>
    <dbReference type="NCBI Taxonomy" id="1214568"/>
    <lineage>
        <taxon>Eukaryota</taxon>
        <taxon>Fungi</taxon>
        <taxon>Dikarya</taxon>
        <taxon>Ascomycota</taxon>
        <taxon>Pezizomycotina</taxon>
        <taxon>Sordariomycetes</taxon>
        <taxon>Sordariomycetidae</taxon>
        <taxon>Diaporthales</taxon>
        <taxon>Diaporthaceae</taxon>
        <taxon>Diaporthe</taxon>
    </lineage>
</organism>
<dbReference type="AlphaFoldDB" id="A0AAD9W2Q2"/>
<evidence type="ECO:0000313" key="1">
    <source>
        <dbReference type="EMBL" id="KAK2606653.1"/>
    </source>
</evidence>
<name>A0AAD9W2Q2_PHOAM</name>
<gene>
    <name evidence="1" type="ORF">N8I77_005387</name>
</gene>